<dbReference type="InterPro" id="IPR029149">
    <property type="entry name" value="Creatin/AminoP/Spt16_N"/>
</dbReference>
<feature type="domain" description="Peptidase M24" evidence="1">
    <location>
        <begin position="180"/>
        <end position="385"/>
    </location>
</feature>
<sequence length="410" mass="45908">MTLGLMAKDCEIRVDYGKLRRDRLEKTRAQMKREGLAALLVFDPDWIRYITSTKANDWANNKLLRSALLAEGQEPLLYELGSAIEAKRALCPWIADRMHPSIGTWRGAFPRPVVEGNAKKFARMVRGHLEDMEAADGPVGVDITEMPILRALEAEGLTVADGQQCMLDASKIKTPEEVELIETSISIVEAAFWEVAERAKPGVREQDIAAFMRETMYRLGAEEMQNINVISGNRSHPHPHDFSDRMLRMGDMLFIDVVSVFNGYKTCYYQTFCIGRPSKKQLEVHKRCWDWLFTAIEKVKPGVSTAEIAALWPPAEELGLSSEAEAFALQVGHGIGITHWGKPVVSRFFSFEHPEELQEGMVLAFETYCGHGNDGARIEEQFVVTSDGVRMLSKFPSEKLIACPVGAMGV</sequence>
<evidence type="ECO:0000313" key="2">
    <source>
        <dbReference type="EMBL" id="MBI3127657.1"/>
    </source>
</evidence>
<dbReference type="PANTHER" id="PTHR46112">
    <property type="entry name" value="AMINOPEPTIDASE"/>
    <property type="match status" value="1"/>
</dbReference>
<accession>A0A932HYK3</accession>
<proteinExistence type="predicted"/>
<dbReference type="Pfam" id="PF00557">
    <property type="entry name" value="Peptidase_M24"/>
    <property type="match status" value="1"/>
</dbReference>
<dbReference type="CDD" id="cd01066">
    <property type="entry name" value="APP_MetAP"/>
    <property type="match status" value="1"/>
</dbReference>
<comment type="caution">
    <text evidence="2">The sequence shown here is derived from an EMBL/GenBank/DDBJ whole genome shotgun (WGS) entry which is preliminary data.</text>
</comment>
<reference evidence="2" key="1">
    <citation type="submission" date="2020-07" db="EMBL/GenBank/DDBJ databases">
        <title>Huge and variable diversity of episymbiotic CPR bacteria and DPANN archaea in groundwater ecosystems.</title>
        <authorList>
            <person name="He C.Y."/>
            <person name="Keren R."/>
            <person name="Whittaker M."/>
            <person name="Farag I.F."/>
            <person name="Doudna J."/>
            <person name="Cate J.H.D."/>
            <person name="Banfield J.F."/>
        </authorList>
    </citation>
    <scope>NUCLEOTIDE SEQUENCE</scope>
    <source>
        <strain evidence="2">NC_groundwater_763_Ag_S-0.2um_68_21</strain>
    </source>
</reference>
<dbReference type="SUPFAM" id="SSF55920">
    <property type="entry name" value="Creatinase/aminopeptidase"/>
    <property type="match status" value="1"/>
</dbReference>
<organism evidence="2 3">
    <name type="scientific">Tectimicrobiota bacterium</name>
    <dbReference type="NCBI Taxonomy" id="2528274"/>
    <lineage>
        <taxon>Bacteria</taxon>
        <taxon>Pseudomonadati</taxon>
        <taxon>Nitrospinota/Tectimicrobiota group</taxon>
        <taxon>Candidatus Tectimicrobiota</taxon>
    </lineage>
</organism>
<protein>
    <submittedName>
        <fullName evidence="2">Aminopeptidase P family protein</fullName>
    </submittedName>
</protein>
<keyword evidence="2" id="KW-0031">Aminopeptidase</keyword>
<dbReference type="InterPro" id="IPR050659">
    <property type="entry name" value="Peptidase_M24B"/>
</dbReference>
<keyword evidence="2" id="KW-0645">Protease</keyword>
<dbReference type="PANTHER" id="PTHR46112:SF2">
    <property type="entry name" value="XAA-PRO AMINOPEPTIDASE P-RELATED"/>
    <property type="match status" value="1"/>
</dbReference>
<dbReference type="Proteomes" id="UP000782312">
    <property type="component" value="Unassembled WGS sequence"/>
</dbReference>
<dbReference type="EMBL" id="JACPUR010000019">
    <property type="protein sequence ID" value="MBI3127657.1"/>
    <property type="molecule type" value="Genomic_DNA"/>
</dbReference>
<evidence type="ECO:0000313" key="3">
    <source>
        <dbReference type="Proteomes" id="UP000782312"/>
    </source>
</evidence>
<dbReference type="InterPro" id="IPR036005">
    <property type="entry name" value="Creatinase/aminopeptidase-like"/>
</dbReference>
<dbReference type="GO" id="GO:0004177">
    <property type="term" value="F:aminopeptidase activity"/>
    <property type="evidence" value="ECO:0007669"/>
    <property type="project" value="UniProtKB-KW"/>
</dbReference>
<gene>
    <name evidence="2" type="ORF">HYZ11_08655</name>
</gene>
<dbReference type="AlphaFoldDB" id="A0A932HYK3"/>
<dbReference type="Gene3D" id="3.40.350.10">
    <property type="entry name" value="Creatinase/prolidase N-terminal domain"/>
    <property type="match status" value="1"/>
</dbReference>
<dbReference type="SUPFAM" id="SSF53092">
    <property type="entry name" value="Creatinase/prolidase N-terminal domain"/>
    <property type="match status" value="1"/>
</dbReference>
<evidence type="ECO:0000259" key="1">
    <source>
        <dbReference type="Pfam" id="PF00557"/>
    </source>
</evidence>
<keyword evidence="2" id="KW-0378">Hydrolase</keyword>
<name>A0A932HYK3_UNCTE</name>
<dbReference type="Gene3D" id="3.90.230.10">
    <property type="entry name" value="Creatinase/methionine aminopeptidase superfamily"/>
    <property type="match status" value="1"/>
</dbReference>
<dbReference type="InterPro" id="IPR000994">
    <property type="entry name" value="Pept_M24"/>
</dbReference>